<dbReference type="EMBL" id="MT141318">
    <property type="protein sequence ID" value="QJA58338.1"/>
    <property type="molecule type" value="Genomic_DNA"/>
</dbReference>
<protein>
    <submittedName>
        <fullName evidence="3">Uncharacterized protein</fullName>
    </submittedName>
</protein>
<keyword evidence="1" id="KW-0175">Coiled coil</keyword>
<dbReference type="AlphaFoldDB" id="A0A6M3JUS5"/>
<feature type="coiled-coil region" evidence="1">
    <location>
        <begin position="59"/>
        <end position="86"/>
    </location>
</feature>
<proteinExistence type="predicted"/>
<gene>
    <name evidence="3" type="ORF">MM415A02229_0011</name>
    <name evidence="2" type="ORF">MM415B01469_0016</name>
</gene>
<name>A0A6M3JUS5_9ZZZZ</name>
<accession>A0A6M3JUS5</accession>
<sequence length="110" mass="12643">MLKRFVAVVLIVGLIFWAFLLVDHLTAQDSQTVSKQEYQNLQTELDRADKLMGQYLRYVNQLEAQNAQYQEAVQLLQNLINRLTKVQTMAGIDSIMSELGVERLSNAKRN</sequence>
<evidence type="ECO:0000256" key="1">
    <source>
        <dbReference type="SAM" id="Coils"/>
    </source>
</evidence>
<reference evidence="3" key="1">
    <citation type="submission" date="2020-03" db="EMBL/GenBank/DDBJ databases">
        <title>The deep terrestrial virosphere.</title>
        <authorList>
            <person name="Holmfeldt K."/>
            <person name="Nilsson E."/>
            <person name="Simone D."/>
            <person name="Lopez-Fernandez M."/>
            <person name="Wu X."/>
            <person name="de Brujin I."/>
            <person name="Lundin D."/>
            <person name="Andersson A."/>
            <person name="Bertilsson S."/>
            <person name="Dopson M."/>
        </authorList>
    </citation>
    <scope>NUCLEOTIDE SEQUENCE</scope>
    <source>
        <strain evidence="3">MM415A02229</strain>
        <strain evidence="2">MM415B01469</strain>
    </source>
</reference>
<evidence type="ECO:0000313" key="3">
    <source>
        <dbReference type="EMBL" id="QJA73793.1"/>
    </source>
</evidence>
<dbReference type="EMBL" id="MT142053">
    <property type="protein sequence ID" value="QJA73793.1"/>
    <property type="molecule type" value="Genomic_DNA"/>
</dbReference>
<evidence type="ECO:0000313" key="2">
    <source>
        <dbReference type="EMBL" id="QJA58338.1"/>
    </source>
</evidence>
<organism evidence="3">
    <name type="scientific">viral metagenome</name>
    <dbReference type="NCBI Taxonomy" id="1070528"/>
    <lineage>
        <taxon>unclassified sequences</taxon>
        <taxon>metagenomes</taxon>
        <taxon>organismal metagenomes</taxon>
    </lineage>
</organism>